<dbReference type="Proteomes" id="UP001367508">
    <property type="component" value="Unassembled WGS sequence"/>
</dbReference>
<dbReference type="EMBL" id="JAYMYQ010000006">
    <property type="protein sequence ID" value="KAK7323197.1"/>
    <property type="molecule type" value="Genomic_DNA"/>
</dbReference>
<dbReference type="AlphaFoldDB" id="A0AAN9KVI2"/>
<reference evidence="1 2" key="1">
    <citation type="submission" date="2024-01" db="EMBL/GenBank/DDBJ databases">
        <title>The genomes of 5 underutilized Papilionoideae crops provide insights into root nodulation and disease resistanc.</title>
        <authorList>
            <person name="Jiang F."/>
        </authorList>
    </citation>
    <scope>NUCLEOTIDE SEQUENCE [LARGE SCALE GENOMIC DNA]</scope>
    <source>
        <strain evidence="1">LVBAO_FW01</strain>
        <tissue evidence="1">Leaves</tissue>
    </source>
</reference>
<evidence type="ECO:0000313" key="1">
    <source>
        <dbReference type="EMBL" id="KAK7323197.1"/>
    </source>
</evidence>
<name>A0AAN9KVI2_CANGL</name>
<sequence length="127" mass="14258">MQAGYFSRLRAMAILAHRFCPIILISLEATTRVNAYSLYSETLSVRWDHSLATLNVYDKLFVVKARTISTPPVSSRLLTYLGNKTSSRVRRQGEAHANFNMAFPSGPCLAITDRGSNAVRLLRPREN</sequence>
<gene>
    <name evidence="1" type="ORF">VNO77_26661</name>
</gene>
<accession>A0AAN9KVI2</accession>
<keyword evidence="2" id="KW-1185">Reference proteome</keyword>
<organism evidence="1 2">
    <name type="scientific">Canavalia gladiata</name>
    <name type="common">Sword bean</name>
    <name type="synonym">Dolichos gladiatus</name>
    <dbReference type="NCBI Taxonomy" id="3824"/>
    <lineage>
        <taxon>Eukaryota</taxon>
        <taxon>Viridiplantae</taxon>
        <taxon>Streptophyta</taxon>
        <taxon>Embryophyta</taxon>
        <taxon>Tracheophyta</taxon>
        <taxon>Spermatophyta</taxon>
        <taxon>Magnoliopsida</taxon>
        <taxon>eudicotyledons</taxon>
        <taxon>Gunneridae</taxon>
        <taxon>Pentapetalae</taxon>
        <taxon>rosids</taxon>
        <taxon>fabids</taxon>
        <taxon>Fabales</taxon>
        <taxon>Fabaceae</taxon>
        <taxon>Papilionoideae</taxon>
        <taxon>50 kb inversion clade</taxon>
        <taxon>NPAAA clade</taxon>
        <taxon>indigoferoid/millettioid clade</taxon>
        <taxon>Phaseoleae</taxon>
        <taxon>Canavalia</taxon>
    </lineage>
</organism>
<comment type="caution">
    <text evidence="1">The sequence shown here is derived from an EMBL/GenBank/DDBJ whole genome shotgun (WGS) entry which is preliminary data.</text>
</comment>
<evidence type="ECO:0000313" key="2">
    <source>
        <dbReference type="Proteomes" id="UP001367508"/>
    </source>
</evidence>
<proteinExistence type="predicted"/>
<protein>
    <submittedName>
        <fullName evidence="1">Uncharacterized protein</fullName>
    </submittedName>
</protein>